<sequence>MYTASRHAQSIAENFLADVDDFQRASREADRRAMSHFDTVASSEVGLASGYPRTRRSFSVVRYGMPTNSDYGRTRYWSSSVDPVRQSTYAPSVTLVGSRYPRRQDYIPQYGYLPTKKVYDRPYPYSYYYPGRYYSYPSSYFYDDYVPASRYLHNYYPRTYLSQLPNYYNHYASRHYPYDGCNDILPTSHLHASTGPKPNWEFLSRPTLTRRWWSSSDLLSDVNNSSLVAPTPRVHHAHRGLCRTSRYGSVPHVGLSLPTSQRATSVAPPPRHFYAHYYSDLTEETPSHYSFYSSPNSYMTKGTAYRNLYRPKTLGSYPSTLRNVSKEIMAERHRIDRKMDNLLDYQLPSADYFTAFRSSLRSVMDKMDQHRTLLDRYTAIDMTNGPASIEERVNAKCQELGSRVAGR</sequence>
<name>A0A0X3NN54_SCHSO</name>
<dbReference type="EMBL" id="GEEE01024138">
    <property type="protein sequence ID" value="JAP39087.1"/>
    <property type="molecule type" value="Transcribed_RNA"/>
</dbReference>
<proteinExistence type="predicted"/>
<accession>A0A0X3NN54</accession>
<evidence type="ECO:0000313" key="1">
    <source>
        <dbReference type="EMBL" id="JAP39087.1"/>
    </source>
</evidence>
<dbReference type="AlphaFoldDB" id="A0A0X3NN54"/>
<reference evidence="1" key="1">
    <citation type="submission" date="2016-01" db="EMBL/GenBank/DDBJ databases">
        <title>Reference transcriptome for the parasite Schistocephalus solidus: insights into the molecular evolution of parasitism.</title>
        <authorList>
            <person name="Hebert F.O."/>
            <person name="Grambauer S."/>
            <person name="Barber I."/>
            <person name="Landry C.R."/>
            <person name="Aubin-Horth N."/>
        </authorList>
    </citation>
    <scope>NUCLEOTIDE SEQUENCE</scope>
</reference>
<organism evidence="1">
    <name type="scientific">Schistocephalus solidus</name>
    <name type="common">Tapeworm</name>
    <dbReference type="NCBI Taxonomy" id="70667"/>
    <lineage>
        <taxon>Eukaryota</taxon>
        <taxon>Metazoa</taxon>
        <taxon>Spiralia</taxon>
        <taxon>Lophotrochozoa</taxon>
        <taxon>Platyhelminthes</taxon>
        <taxon>Cestoda</taxon>
        <taxon>Eucestoda</taxon>
        <taxon>Diphyllobothriidea</taxon>
        <taxon>Diphyllobothriidae</taxon>
        <taxon>Schistocephalus</taxon>
    </lineage>
</organism>
<gene>
    <name evidence="1" type="ORF">TR124934</name>
</gene>
<protein>
    <submittedName>
        <fullName evidence="1">Uncharacterized protein</fullName>
    </submittedName>
</protein>